<dbReference type="EMBL" id="RJMB01000010">
    <property type="protein sequence ID" value="RNL84536.1"/>
    <property type="molecule type" value="Genomic_DNA"/>
</dbReference>
<sequence length="114" mass="11776">MYGLIWRVLPGPWFVKLMLSFGLVAGAAALLWYVAFPEIAPHMPFRDSAVEVDEPRNGGDAGQPQQDADDAGGGENGDGGGTETSEGSGENGNEAPSDEEGIVGVDVPVGDNDS</sequence>
<evidence type="ECO:0000313" key="3">
    <source>
        <dbReference type="EMBL" id="RNL84536.1"/>
    </source>
</evidence>
<dbReference type="OrthoDB" id="3267875at2"/>
<dbReference type="Proteomes" id="UP000269198">
    <property type="component" value="Unassembled WGS sequence"/>
</dbReference>
<feature type="compositionally biased region" description="Low complexity" evidence="1">
    <location>
        <begin position="83"/>
        <end position="95"/>
    </location>
</feature>
<gene>
    <name evidence="3" type="ORF">EFW17_11465</name>
</gene>
<reference evidence="3 4" key="1">
    <citation type="submission" date="2018-11" db="EMBL/GenBank/DDBJ databases">
        <title>The genome draft of YIM 96095.</title>
        <authorList>
            <person name="Tang S.-K."/>
            <person name="Chunyu W.-X."/>
            <person name="Feng Y.-Z."/>
        </authorList>
    </citation>
    <scope>NUCLEOTIDE SEQUENCE [LARGE SCALE GENOMIC DNA]</scope>
    <source>
        <strain evidence="3 4">YIM 96095</strain>
    </source>
</reference>
<dbReference type="AlphaFoldDB" id="A0A3N0E9M0"/>
<keyword evidence="4" id="KW-1185">Reference proteome</keyword>
<feature type="compositionally biased region" description="Gly residues" evidence="1">
    <location>
        <begin position="73"/>
        <end position="82"/>
    </location>
</feature>
<accession>A0A3N0E9M0</accession>
<feature type="transmembrane region" description="Helical" evidence="2">
    <location>
        <begin position="13"/>
        <end position="36"/>
    </location>
</feature>
<protein>
    <submittedName>
        <fullName evidence="3">Uncharacterized protein</fullName>
    </submittedName>
</protein>
<organism evidence="3 4">
    <name type="scientific">Halostreptopolyspora alba</name>
    <dbReference type="NCBI Taxonomy" id="2487137"/>
    <lineage>
        <taxon>Bacteria</taxon>
        <taxon>Bacillati</taxon>
        <taxon>Actinomycetota</taxon>
        <taxon>Actinomycetes</taxon>
        <taxon>Streptosporangiales</taxon>
        <taxon>Nocardiopsidaceae</taxon>
        <taxon>Halostreptopolyspora</taxon>
    </lineage>
</organism>
<dbReference type="RefSeq" id="WP_123201352.1">
    <property type="nucleotide sequence ID" value="NZ_RJMB01000010.1"/>
</dbReference>
<evidence type="ECO:0000256" key="2">
    <source>
        <dbReference type="SAM" id="Phobius"/>
    </source>
</evidence>
<keyword evidence="2" id="KW-0812">Transmembrane</keyword>
<feature type="region of interest" description="Disordered" evidence="1">
    <location>
        <begin position="47"/>
        <end position="114"/>
    </location>
</feature>
<feature type="compositionally biased region" description="Basic and acidic residues" evidence="1">
    <location>
        <begin position="47"/>
        <end position="57"/>
    </location>
</feature>
<keyword evidence="2" id="KW-0472">Membrane</keyword>
<name>A0A3N0E9M0_9ACTN</name>
<proteinExistence type="predicted"/>
<evidence type="ECO:0000313" key="4">
    <source>
        <dbReference type="Proteomes" id="UP000269198"/>
    </source>
</evidence>
<evidence type="ECO:0000256" key="1">
    <source>
        <dbReference type="SAM" id="MobiDB-lite"/>
    </source>
</evidence>
<comment type="caution">
    <text evidence="3">The sequence shown here is derived from an EMBL/GenBank/DDBJ whole genome shotgun (WGS) entry which is preliminary data.</text>
</comment>
<keyword evidence="2" id="KW-1133">Transmembrane helix</keyword>